<feature type="domain" description="Heterokaryon incompatibility" evidence="1">
    <location>
        <begin position="262"/>
        <end position="413"/>
    </location>
</feature>
<evidence type="ECO:0000259" key="1">
    <source>
        <dbReference type="Pfam" id="PF06985"/>
    </source>
</evidence>
<dbReference type="InterPro" id="IPR010730">
    <property type="entry name" value="HET"/>
</dbReference>
<protein>
    <recommendedName>
        <fullName evidence="1">Heterokaryon incompatibility domain-containing protein</fullName>
    </recommendedName>
</protein>
<dbReference type="EMBL" id="PDLN01000020">
    <property type="protein sequence ID" value="RDW59095.1"/>
    <property type="molecule type" value="Genomic_DNA"/>
</dbReference>
<dbReference type="PANTHER" id="PTHR33112:SF12">
    <property type="entry name" value="HETEROKARYON INCOMPATIBILITY DOMAIN-CONTAINING PROTEIN"/>
    <property type="match status" value="1"/>
</dbReference>
<reference evidence="2 3" key="1">
    <citation type="journal article" date="2018" name="IMA Fungus">
        <title>IMA Genome-F 9: Draft genome sequence of Annulohypoxylon stygium, Aspergillus mulundensis, Berkeleyomyces basicola (syn. Thielaviopsis basicola), Ceratocystis smalleyi, two Cercospora beticola strains, Coleophoma cylindrospora, Fusarium fracticaudum, Phialophora cf. hyalina, and Morchella septimelata.</title>
        <authorList>
            <person name="Wingfield B.D."/>
            <person name="Bills G.F."/>
            <person name="Dong Y."/>
            <person name="Huang W."/>
            <person name="Nel W.J."/>
            <person name="Swalarsk-Parry B.S."/>
            <person name="Vaghefi N."/>
            <person name="Wilken P.M."/>
            <person name="An Z."/>
            <person name="de Beer Z.W."/>
            <person name="De Vos L."/>
            <person name="Chen L."/>
            <person name="Duong T.A."/>
            <person name="Gao Y."/>
            <person name="Hammerbacher A."/>
            <person name="Kikkert J.R."/>
            <person name="Li Y."/>
            <person name="Li H."/>
            <person name="Li K."/>
            <person name="Li Q."/>
            <person name="Liu X."/>
            <person name="Ma X."/>
            <person name="Naidoo K."/>
            <person name="Pethybridge S.J."/>
            <person name="Sun J."/>
            <person name="Steenkamp E.T."/>
            <person name="van der Nest M.A."/>
            <person name="van Wyk S."/>
            <person name="Wingfield M.J."/>
            <person name="Xiong C."/>
            <person name="Yue Q."/>
            <person name="Zhang X."/>
        </authorList>
    </citation>
    <scope>NUCLEOTIDE SEQUENCE [LARGE SCALE GENOMIC DNA]</scope>
    <source>
        <strain evidence="2 3">BP5796</strain>
    </source>
</reference>
<dbReference type="OrthoDB" id="2958217at2759"/>
<name>A0A3D8QB73_9HELO</name>
<gene>
    <name evidence="2" type="ORF">BP5796_12019</name>
</gene>
<dbReference type="Proteomes" id="UP000256328">
    <property type="component" value="Unassembled WGS sequence"/>
</dbReference>
<sequence>MSAPFVQDAISVLEEGTRVMRLNDKENLCDICKVLDLKELFFGDHNYQFPEQGDFLLGRWNNSFCTYVDHIRTQTCPLCRLMLKSLERSDKFDKLQDGVVVAFRVRLYSKESDDYLPNLYFLNLHVTEIDEDGFVGSTEEYGQMLAVQGTQTIRIRNTREACLRHFYPYLLPGMVPLSTTDEQSAKFDEWREETGTDYTARIHPHNSSEVDMELLKGWLRNCEENHKSWCPSKLPLELEKPNLRVIDVETGNIVWAPANCRYLALSYVWGPPIISNIYLCLLISNSNDLGKPGGLFERLQLLPKTIKDAIVVCQKLNERYLWIDSLCIIQDDALDQKSQITKMDMVYRRALLTIVAASGTAANAGLPGIHPSLPRNEIPTETIQSLDLVTIAQDAEFEANTSTWNSRAWTFQERVLSKRILCFTETSATFECQESCCREDFELIGPKAGEFRLSGKERGDLERRQNFHAILEDEGSGFSMDFERMVPREKYTSVFKTLLFVWGGLVEDFTKRDLTYQGDILRAFQGIESALSRSFGSSYWGFPQHLLIQAMSWQAATPNVTAREGFPSWSWAGWVFNDRNNRATYNDQLRGPFPAVILIGEDGGVDYWNKEWSKDPCIGIYEWHDVILYPEDGEVAKELDALLTKTIDKLWNQKPDVVFSSLVFFWTSAVPIRLKEPTGTEETEEGQWCDRYTRQLLDGCTVSRKMNVGEADEGICTNSYLTEEELESARETMKTSELELVYLGSSSISFGMWCLSLVTWVDGTARRVLPHLMFYIEPQKWEAAAPKRKLLVFG</sequence>
<comment type="caution">
    <text evidence="2">The sequence shown here is derived from an EMBL/GenBank/DDBJ whole genome shotgun (WGS) entry which is preliminary data.</text>
</comment>
<dbReference type="AlphaFoldDB" id="A0A3D8QB73"/>
<keyword evidence="3" id="KW-1185">Reference proteome</keyword>
<dbReference type="PANTHER" id="PTHR33112">
    <property type="entry name" value="DOMAIN PROTEIN, PUTATIVE-RELATED"/>
    <property type="match status" value="1"/>
</dbReference>
<organism evidence="2 3">
    <name type="scientific">Coleophoma crateriformis</name>
    <dbReference type="NCBI Taxonomy" id="565419"/>
    <lineage>
        <taxon>Eukaryota</taxon>
        <taxon>Fungi</taxon>
        <taxon>Dikarya</taxon>
        <taxon>Ascomycota</taxon>
        <taxon>Pezizomycotina</taxon>
        <taxon>Leotiomycetes</taxon>
        <taxon>Helotiales</taxon>
        <taxon>Dermateaceae</taxon>
        <taxon>Coleophoma</taxon>
    </lineage>
</organism>
<accession>A0A3D8QB73</accession>
<evidence type="ECO:0000313" key="3">
    <source>
        <dbReference type="Proteomes" id="UP000256328"/>
    </source>
</evidence>
<proteinExistence type="predicted"/>
<dbReference type="Pfam" id="PF06985">
    <property type="entry name" value="HET"/>
    <property type="match status" value="1"/>
</dbReference>
<evidence type="ECO:0000313" key="2">
    <source>
        <dbReference type="EMBL" id="RDW59095.1"/>
    </source>
</evidence>